<reference evidence="2" key="1">
    <citation type="submission" date="2020-05" db="EMBL/GenBank/DDBJ databases">
        <authorList>
            <person name="Zhu T."/>
            <person name="Keshari N."/>
            <person name="Lu X."/>
        </authorList>
    </citation>
    <scope>NUCLEOTIDE SEQUENCE</scope>
    <source>
        <strain evidence="2">NK1-12</strain>
    </source>
</reference>
<feature type="compositionally biased region" description="Basic and acidic residues" evidence="1">
    <location>
        <begin position="1"/>
        <end position="21"/>
    </location>
</feature>
<proteinExistence type="predicted"/>
<gene>
    <name evidence="2" type="ORF">HJG54_27160</name>
</gene>
<protein>
    <submittedName>
        <fullName evidence="2">Uncharacterized protein</fullName>
    </submittedName>
</protein>
<dbReference type="RefSeq" id="WP_316432347.1">
    <property type="nucleotide sequence ID" value="NZ_CP053586.1"/>
</dbReference>
<organism evidence="2">
    <name type="scientific">Leptolyngbya sp. NK1-12</name>
    <dbReference type="NCBI Taxonomy" id="2547451"/>
    <lineage>
        <taxon>Bacteria</taxon>
        <taxon>Bacillati</taxon>
        <taxon>Cyanobacteriota</taxon>
        <taxon>Cyanophyceae</taxon>
        <taxon>Leptolyngbyales</taxon>
        <taxon>Leptolyngbyaceae</taxon>
        <taxon>Leptolyngbya group</taxon>
        <taxon>Leptolyngbya</taxon>
    </lineage>
</organism>
<dbReference type="EMBL" id="CP053586">
    <property type="protein sequence ID" value="WNZ21404.1"/>
    <property type="molecule type" value="Genomic_DNA"/>
</dbReference>
<feature type="region of interest" description="Disordered" evidence="1">
    <location>
        <begin position="1"/>
        <end position="55"/>
    </location>
</feature>
<sequence length="87" mass="10132">MSQRLKRWESPRREGRNDKGRGGSARQRQKQKQLKALRQKLKQTDQQADDHGGKDSIGLFPLQFLTPSVVQLHQQTECGRPTTYPRY</sequence>
<evidence type="ECO:0000256" key="1">
    <source>
        <dbReference type="SAM" id="MobiDB-lite"/>
    </source>
</evidence>
<evidence type="ECO:0000313" key="2">
    <source>
        <dbReference type="EMBL" id="WNZ21404.1"/>
    </source>
</evidence>
<accession>A0AA97AEP7</accession>
<feature type="compositionally biased region" description="Basic residues" evidence="1">
    <location>
        <begin position="27"/>
        <end position="41"/>
    </location>
</feature>
<name>A0AA97AEP7_9CYAN</name>
<dbReference type="AlphaFoldDB" id="A0AA97AEP7"/>